<dbReference type="AlphaFoldDB" id="A0A1L8CQK2"/>
<evidence type="ECO:0000256" key="1">
    <source>
        <dbReference type="SAM" id="Coils"/>
    </source>
</evidence>
<comment type="caution">
    <text evidence="3">The sequence shown here is derived from an EMBL/GenBank/DDBJ whole genome shotgun (WGS) entry which is preliminary data.</text>
</comment>
<gene>
    <name evidence="3" type="ORF">MMIC_P2178</name>
</gene>
<dbReference type="EMBL" id="BDFD01000023">
    <property type="protein sequence ID" value="GAV21198.1"/>
    <property type="molecule type" value="Genomic_DNA"/>
</dbReference>
<dbReference type="Pfam" id="PF04977">
    <property type="entry name" value="DivIC"/>
    <property type="match status" value="1"/>
</dbReference>
<evidence type="ECO:0000313" key="3">
    <source>
        <dbReference type="EMBL" id="GAV21198.1"/>
    </source>
</evidence>
<dbReference type="RefSeq" id="WP_083530573.1">
    <property type="nucleotide sequence ID" value="NZ_BDFD01000023.1"/>
</dbReference>
<keyword evidence="3" id="KW-0132">Cell division</keyword>
<proteinExistence type="predicted"/>
<evidence type="ECO:0000313" key="4">
    <source>
        <dbReference type="Proteomes" id="UP000231632"/>
    </source>
</evidence>
<organism evidence="3 4">
    <name type="scientific">Mariprofundus micogutta</name>
    <dbReference type="NCBI Taxonomy" id="1921010"/>
    <lineage>
        <taxon>Bacteria</taxon>
        <taxon>Pseudomonadati</taxon>
        <taxon>Pseudomonadota</taxon>
        <taxon>Candidatius Mariprofundia</taxon>
        <taxon>Mariprofundales</taxon>
        <taxon>Mariprofundaceae</taxon>
        <taxon>Mariprofundus</taxon>
    </lineage>
</organism>
<feature type="transmembrane region" description="Helical" evidence="2">
    <location>
        <begin position="7"/>
        <end position="26"/>
    </location>
</feature>
<accession>A0A1L8CQK2</accession>
<dbReference type="STRING" id="1921010.MMIC_P2178"/>
<keyword evidence="2" id="KW-1133">Transmembrane helix</keyword>
<evidence type="ECO:0000256" key="2">
    <source>
        <dbReference type="SAM" id="Phobius"/>
    </source>
</evidence>
<sequence>MVRSIGRWLYWALGGALLAYMCWNLIFSDHGYLVYREEAVQLQALKAELVTLKADRERLAQEILRLRDDPKALEELIHRELGYVYPDEFMVIMPENKLDKGKSE</sequence>
<protein>
    <submittedName>
        <fullName evidence="3">Cell division protein FtsB</fullName>
    </submittedName>
</protein>
<keyword evidence="2" id="KW-0472">Membrane</keyword>
<keyword evidence="4" id="KW-1185">Reference proteome</keyword>
<keyword evidence="2" id="KW-0812">Transmembrane</keyword>
<dbReference type="GO" id="GO:0051301">
    <property type="term" value="P:cell division"/>
    <property type="evidence" value="ECO:0007669"/>
    <property type="project" value="UniProtKB-KW"/>
</dbReference>
<dbReference type="OrthoDB" id="5296441at2"/>
<keyword evidence="3" id="KW-0131">Cell cycle</keyword>
<dbReference type="Proteomes" id="UP000231632">
    <property type="component" value="Unassembled WGS sequence"/>
</dbReference>
<reference evidence="3 4" key="1">
    <citation type="journal article" date="2017" name="Arch. Microbiol.">
        <title>Mariprofundus micogutta sp. nov., a novel iron-oxidizing zetaproteobacterium isolated from a deep-sea hydrothermal field at the Bayonnaise knoll of the Izu-Ogasawara arc, and a description of Mariprofundales ord. nov. and Zetaproteobacteria classis nov.</title>
        <authorList>
            <person name="Makita H."/>
            <person name="Tanaka E."/>
            <person name="Mitsunobu S."/>
            <person name="Miyazaki M."/>
            <person name="Nunoura T."/>
            <person name="Uematsu K."/>
            <person name="Takaki Y."/>
            <person name="Nishi S."/>
            <person name="Shimamura S."/>
            <person name="Takai K."/>
        </authorList>
    </citation>
    <scope>NUCLEOTIDE SEQUENCE [LARGE SCALE GENOMIC DNA]</scope>
    <source>
        <strain evidence="3 4">ET2</strain>
    </source>
</reference>
<name>A0A1L8CQK2_9PROT</name>
<feature type="coiled-coil region" evidence="1">
    <location>
        <begin position="35"/>
        <end position="69"/>
    </location>
</feature>
<dbReference type="InterPro" id="IPR007060">
    <property type="entry name" value="FtsL/DivIC"/>
</dbReference>
<keyword evidence="1" id="KW-0175">Coiled coil</keyword>